<dbReference type="InterPro" id="IPR004477">
    <property type="entry name" value="ComEC_N"/>
</dbReference>
<sequence length="670" mass="77550">MKLLINYIPFQVLLGVLLGILYSVQNIYVICVLPLVALIMMFLLHRYVMSKNFSHQLFFSLIVFFGMSVSWFSQTIKNDLQSKNHYVNFLGKEVYSKITLVKQLTTTNAYHRFYASVNAVNDILTTGKILIEIPVKTSKKSELEVGDILFCKSGFKKINPPPSPYDFDYKAYLARQHIYAKIKLEENYVKIGEDTSWLISLQKLRNSVNTSLEKSGLSPNTIGLMKAMLLGDKNGVTDEMLASFTNAGVVHIIAISGMHVGVLYLMLLYTFGFLKRFKYGNYVYVMVVILCLWSFAIFSGLSSSVIRSVTMFSFFTLTKLKRGKRLVLEAIITSMLILLLYDASYLFNVGFQLSYSAVISIVVFYPLLSKWIKVNNKIGQYFIDVLVVSVIAQLGVLPFALYYFHQVPMQFLFANFFAVSLLPIVLYGGIVVLFKLLLFPKYHFLEKVYDVFITYYLEVVQYFSSFSNWILKDVSFSEMEILYYYVFLFCVWYVADDFKLKRIRNSFFLIITCQLILLFNTYKEKEVSELLIYNSIDPNMITVRHHNTIKIFARDSLTAKDSVVLKANQLKNKIQEFKYADDEVFTFKNNTYIIINKNKPYHLLKQKDLILIIAENPKINFERLITSLKPKQVIITSSNYKNNQLKWKSTCKKLQVPFYCVSELGSFTKN</sequence>
<dbReference type="InterPro" id="IPR025405">
    <property type="entry name" value="DUF4131"/>
</dbReference>
<feature type="transmembrane region" description="Helical" evidence="6">
    <location>
        <begin position="353"/>
        <end position="369"/>
    </location>
</feature>
<evidence type="ECO:0000256" key="2">
    <source>
        <dbReference type="ARBA" id="ARBA00022475"/>
    </source>
</evidence>
<keyword evidence="10" id="KW-1185">Reference proteome</keyword>
<name>A0A1M5W4Y3_9FLAO</name>
<organism evidence="9 10">
    <name type="scientific">Wenyingzhuangia marina</name>
    <dbReference type="NCBI Taxonomy" id="1195760"/>
    <lineage>
        <taxon>Bacteria</taxon>
        <taxon>Pseudomonadati</taxon>
        <taxon>Bacteroidota</taxon>
        <taxon>Flavobacteriia</taxon>
        <taxon>Flavobacteriales</taxon>
        <taxon>Flavobacteriaceae</taxon>
        <taxon>Wenyingzhuangia</taxon>
    </lineage>
</organism>
<feature type="transmembrane region" description="Helical" evidence="6">
    <location>
        <begin position="249"/>
        <end position="271"/>
    </location>
</feature>
<feature type="transmembrane region" description="Helical" evidence="6">
    <location>
        <begin position="12"/>
        <end position="44"/>
    </location>
</feature>
<dbReference type="Pfam" id="PF03772">
    <property type="entry name" value="Competence"/>
    <property type="match status" value="1"/>
</dbReference>
<evidence type="ECO:0000256" key="1">
    <source>
        <dbReference type="ARBA" id="ARBA00004651"/>
    </source>
</evidence>
<evidence type="ECO:0000256" key="5">
    <source>
        <dbReference type="ARBA" id="ARBA00023136"/>
    </source>
</evidence>
<dbReference type="EMBL" id="FQXQ01000004">
    <property type="protein sequence ID" value="SHH82520.1"/>
    <property type="molecule type" value="Genomic_DNA"/>
</dbReference>
<evidence type="ECO:0000313" key="10">
    <source>
        <dbReference type="Proteomes" id="UP000184109"/>
    </source>
</evidence>
<keyword evidence="2" id="KW-1003">Cell membrane</keyword>
<protein>
    <submittedName>
        <fullName evidence="9">Competence protein ComEC</fullName>
    </submittedName>
</protein>
<evidence type="ECO:0000259" key="8">
    <source>
        <dbReference type="Pfam" id="PF13567"/>
    </source>
</evidence>
<evidence type="ECO:0000256" key="4">
    <source>
        <dbReference type="ARBA" id="ARBA00022989"/>
    </source>
</evidence>
<dbReference type="Pfam" id="PF13567">
    <property type="entry name" value="DUF4131"/>
    <property type="match status" value="1"/>
</dbReference>
<feature type="transmembrane region" description="Helical" evidence="6">
    <location>
        <begin position="416"/>
        <end position="439"/>
    </location>
</feature>
<dbReference type="AlphaFoldDB" id="A0A1M5W4Y3"/>
<feature type="transmembrane region" description="Helical" evidence="6">
    <location>
        <begin position="283"/>
        <end position="306"/>
    </location>
</feature>
<comment type="subcellular location">
    <subcellularLocation>
        <location evidence="1">Cell membrane</location>
        <topology evidence="1">Multi-pass membrane protein</topology>
    </subcellularLocation>
</comment>
<dbReference type="NCBIfam" id="TIGR00360">
    <property type="entry name" value="ComEC_N-term"/>
    <property type="match status" value="1"/>
</dbReference>
<proteinExistence type="predicted"/>
<keyword evidence="4 6" id="KW-1133">Transmembrane helix</keyword>
<dbReference type="GO" id="GO:0005886">
    <property type="term" value="C:plasma membrane"/>
    <property type="evidence" value="ECO:0007669"/>
    <property type="project" value="UniProtKB-SubCell"/>
</dbReference>
<feature type="transmembrane region" description="Helical" evidence="6">
    <location>
        <begin position="381"/>
        <end position="404"/>
    </location>
</feature>
<reference evidence="10" key="1">
    <citation type="submission" date="2016-11" db="EMBL/GenBank/DDBJ databases">
        <authorList>
            <person name="Varghese N."/>
            <person name="Submissions S."/>
        </authorList>
    </citation>
    <scope>NUCLEOTIDE SEQUENCE [LARGE SCALE GENOMIC DNA]</scope>
    <source>
        <strain evidence="10">DSM 100572</strain>
    </source>
</reference>
<dbReference type="OrthoDB" id="9761531at2"/>
<dbReference type="InterPro" id="IPR052159">
    <property type="entry name" value="Competence_DNA_uptake"/>
</dbReference>
<dbReference type="Proteomes" id="UP000184109">
    <property type="component" value="Unassembled WGS sequence"/>
</dbReference>
<gene>
    <name evidence="9" type="ORF">SAMN05444281_2222</name>
</gene>
<feature type="transmembrane region" description="Helical" evidence="6">
    <location>
        <begin position="451"/>
        <end position="470"/>
    </location>
</feature>
<feature type="transmembrane region" description="Helical" evidence="6">
    <location>
        <begin position="482"/>
        <end position="498"/>
    </location>
</feature>
<evidence type="ECO:0000256" key="6">
    <source>
        <dbReference type="SAM" id="Phobius"/>
    </source>
</evidence>
<keyword evidence="3 6" id="KW-0812">Transmembrane</keyword>
<dbReference type="STRING" id="1195760.SAMN05444281_2222"/>
<evidence type="ECO:0000313" key="9">
    <source>
        <dbReference type="EMBL" id="SHH82520.1"/>
    </source>
</evidence>
<evidence type="ECO:0000256" key="3">
    <source>
        <dbReference type="ARBA" id="ARBA00022692"/>
    </source>
</evidence>
<feature type="domain" description="ComEC/Rec2-related protein" evidence="7">
    <location>
        <begin position="228"/>
        <end position="494"/>
    </location>
</feature>
<feature type="transmembrane region" description="Helical" evidence="6">
    <location>
        <begin position="56"/>
        <end position="73"/>
    </location>
</feature>
<accession>A0A1M5W4Y3</accession>
<dbReference type="RefSeq" id="WP_073121485.1">
    <property type="nucleotide sequence ID" value="NZ_BMEN01000004.1"/>
</dbReference>
<evidence type="ECO:0000259" key="7">
    <source>
        <dbReference type="Pfam" id="PF03772"/>
    </source>
</evidence>
<feature type="domain" description="DUF4131" evidence="8">
    <location>
        <begin position="28"/>
        <end position="186"/>
    </location>
</feature>
<feature type="transmembrane region" description="Helical" evidence="6">
    <location>
        <begin position="326"/>
        <end position="347"/>
    </location>
</feature>
<dbReference type="PANTHER" id="PTHR30619:SF1">
    <property type="entry name" value="RECOMBINATION PROTEIN 2"/>
    <property type="match status" value="1"/>
</dbReference>
<keyword evidence="5 6" id="KW-0472">Membrane</keyword>
<dbReference type="PANTHER" id="PTHR30619">
    <property type="entry name" value="DNA INTERNALIZATION/COMPETENCE PROTEIN COMEC/REC2"/>
    <property type="match status" value="1"/>
</dbReference>